<protein>
    <recommendedName>
        <fullName evidence="6">Aminotransferase</fullName>
        <ecNumber evidence="6">2.6.1.-</ecNumber>
    </recommendedName>
</protein>
<dbReference type="PROSITE" id="PS00105">
    <property type="entry name" value="AA_TRANSFER_CLASS_1"/>
    <property type="match status" value="1"/>
</dbReference>
<comment type="similarity">
    <text evidence="2 6">Belongs to the class-I pyridoxal-phosphate-dependent aminotransferase family.</text>
</comment>
<evidence type="ECO:0000256" key="5">
    <source>
        <dbReference type="ARBA" id="ARBA00022898"/>
    </source>
</evidence>
<keyword evidence="3 6" id="KW-0032">Aminotransferase</keyword>
<dbReference type="SUPFAM" id="SSF53383">
    <property type="entry name" value="PLP-dependent transferases"/>
    <property type="match status" value="1"/>
</dbReference>
<dbReference type="InterPro" id="IPR015421">
    <property type="entry name" value="PyrdxlP-dep_Trfase_major"/>
</dbReference>
<dbReference type="InterPro" id="IPR004838">
    <property type="entry name" value="NHTrfase_class1_PyrdxlP-BS"/>
</dbReference>
<feature type="domain" description="Aminotransferase class I/classII large" evidence="7">
    <location>
        <begin position="39"/>
        <end position="388"/>
    </location>
</feature>
<dbReference type="InterPro" id="IPR015424">
    <property type="entry name" value="PyrdxlP-dep_Trfase"/>
</dbReference>
<name>A0A2A9HGQ9_TEPT2</name>
<reference evidence="8 9" key="1">
    <citation type="submission" date="2017-09" db="EMBL/GenBank/DDBJ databases">
        <title>Sequencing the genomes of two abundant thermophiles in Great Basin hot springs: Thermocrinis jamiesonii and novel Chloroflexi Thermoflexus hugenholtzii.</title>
        <authorList>
            <person name="Hedlund B."/>
        </authorList>
    </citation>
    <scope>NUCLEOTIDE SEQUENCE [LARGE SCALE GENOMIC DNA]</scope>
    <source>
        <strain evidence="8 9">G233</strain>
    </source>
</reference>
<dbReference type="Pfam" id="PF00155">
    <property type="entry name" value="Aminotran_1_2"/>
    <property type="match status" value="1"/>
</dbReference>
<comment type="caution">
    <text evidence="8">The sequence shown here is derived from an EMBL/GenBank/DDBJ whole genome shotgun (WGS) entry which is preliminary data.</text>
</comment>
<dbReference type="PANTHER" id="PTHR46383">
    <property type="entry name" value="ASPARTATE AMINOTRANSFERASE"/>
    <property type="match status" value="1"/>
</dbReference>
<dbReference type="RefSeq" id="WP_098503715.1">
    <property type="nucleotide sequence ID" value="NZ_PDJQ01000001.1"/>
</dbReference>
<dbReference type="CDD" id="cd00609">
    <property type="entry name" value="AAT_like"/>
    <property type="match status" value="1"/>
</dbReference>
<evidence type="ECO:0000256" key="6">
    <source>
        <dbReference type="RuleBase" id="RU000481"/>
    </source>
</evidence>
<dbReference type="GO" id="GO:0030170">
    <property type="term" value="F:pyridoxal phosphate binding"/>
    <property type="evidence" value="ECO:0007669"/>
    <property type="project" value="InterPro"/>
</dbReference>
<dbReference type="GO" id="GO:0006520">
    <property type="term" value="P:amino acid metabolic process"/>
    <property type="evidence" value="ECO:0007669"/>
    <property type="project" value="InterPro"/>
</dbReference>
<evidence type="ECO:0000256" key="2">
    <source>
        <dbReference type="ARBA" id="ARBA00007441"/>
    </source>
</evidence>
<evidence type="ECO:0000313" key="9">
    <source>
        <dbReference type="Proteomes" id="UP000223071"/>
    </source>
</evidence>
<dbReference type="PANTHER" id="PTHR46383:SF3">
    <property type="entry name" value="ASPARTATE AMINOTRANSFERASE-RELATED"/>
    <property type="match status" value="1"/>
</dbReference>
<dbReference type="InterPro" id="IPR004839">
    <property type="entry name" value="Aminotransferase_I/II_large"/>
</dbReference>
<gene>
    <name evidence="8" type="ORF">A9A59_1541</name>
</gene>
<evidence type="ECO:0000313" key="8">
    <source>
        <dbReference type="EMBL" id="PFG74322.1"/>
    </source>
</evidence>
<dbReference type="EC" id="2.6.1.-" evidence="6"/>
<evidence type="ECO:0000256" key="4">
    <source>
        <dbReference type="ARBA" id="ARBA00022679"/>
    </source>
</evidence>
<dbReference type="FunFam" id="3.40.640.10:FF:000033">
    <property type="entry name" value="Aspartate aminotransferase"/>
    <property type="match status" value="1"/>
</dbReference>
<dbReference type="Gene3D" id="3.40.640.10">
    <property type="entry name" value="Type I PLP-dependent aspartate aminotransferase-like (Major domain)"/>
    <property type="match status" value="1"/>
</dbReference>
<comment type="cofactor">
    <cofactor evidence="1 6">
        <name>pyridoxal 5'-phosphate</name>
        <dbReference type="ChEBI" id="CHEBI:597326"/>
    </cofactor>
</comment>
<keyword evidence="9" id="KW-1185">Reference proteome</keyword>
<sequence length="398" mass="43884">MTAETGTRTSPDRYISRRMQAVPPSGIRRFFDLLSTIEDVISLGVGEPDYVTPEPFRRAAIASIERGDTHYTSNYGLLELRERLATHIERLYGVRYDPRSEIVVTSGSSEGLDIAMRALIDPGDEVLCADPSYVAYMPVTVMAGGVFVPVPTRQEDDFRLLPGPLEAAVTPRSRVLLLGYPANPTGATMSREDLAAVADIAERYDLAVISDELYDRMTYEGEHTCFASLPGMRERTVLLGGFSKAYAMTGWRLGWVAAPAPIAEALMKVHQYVMMSAPTASQYAAIAALDEGEAFVAEMVAEYNRRRRLIVDGFRAVGLPTFEPRGAFYAFPDIRVTGLTSLEFSELLLTEERVAVVPGSAFGACGEGHVRACYASSFEQIERALERIGRFVQRHRAE</sequence>
<dbReference type="EMBL" id="PDJQ01000001">
    <property type="protein sequence ID" value="PFG74322.1"/>
    <property type="molecule type" value="Genomic_DNA"/>
</dbReference>
<evidence type="ECO:0000256" key="1">
    <source>
        <dbReference type="ARBA" id="ARBA00001933"/>
    </source>
</evidence>
<keyword evidence="5" id="KW-0663">Pyridoxal phosphate</keyword>
<dbReference type="AlphaFoldDB" id="A0A2A9HGQ9"/>
<dbReference type="InterPro" id="IPR015422">
    <property type="entry name" value="PyrdxlP-dep_Trfase_small"/>
</dbReference>
<dbReference type="Proteomes" id="UP000223071">
    <property type="component" value="Unassembled WGS sequence"/>
</dbReference>
<proteinExistence type="inferred from homology"/>
<evidence type="ECO:0000256" key="3">
    <source>
        <dbReference type="ARBA" id="ARBA00022576"/>
    </source>
</evidence>
<organism evidence="8 9">
    <name type="scientific">Tepidiforma thermophila (strain KCTC 52669 / CGMCC 1.13589 / G233)</name>
    <dbReference type="NCBI Taxonomy" id="2761530"/>
    <lineage>
        <taxon>Bacteria</taxon>
        <taxon>Bacillati</taxon>
        <taxon>Chloroflexota</taxon>
        <taxon>Tepidiformia</taxon>
        <taxon>Tepidiformales</taxon>
        <taxon>Tepidiformaceae</taxon>
        <taxon>Tepidiforma</taxon>
    </lineage>
</organism>
<dbReference type="InterPro" id="IPR050596">
    <property type="entry name" value="AspAT/PAT-like"/>
</dbReference>
<evidence type="ECO:0000259" key="7">
    <source>
        <dbReference type="Pfam" id="PF00155"/>
    </source>
</evidence>
<keyword evidence="4 6" id="KW-0808">Transferase</keyword>
<dbReference type="GO" id="GO:0008483">
    <property type="term" value="F:transaminase activity"/>
    <property type="evidence" value="ECO:0007669"/>
    <property type="project" value="UniProtKB-KW"/>
</dbReference>
<dbReference type="Gene3D" id="3.90.1150.10">
    <property type="entry name" value="Aspartate Aminotransferase, domain 1"/>
    <property type="match status" value="1"/>
</dbReference>
<accession>A0A2A9HGQ9</accession>